<feature type="region of interest" description="Disordered" evidence="1">
    <location>
        <begin position="76"/>
        <end position="115"/>
    </location>
</feature>
<proteinExistence type="predicted"/>
<evidence type="ECO:0000313" key="3">
    <source>
        <dbReference type="Proteomes" id="UP000499080"/>
    </source>
</evidence>
<dbReference type="EMBL" id="BGPR01010209">
    <property type="protein sequence ID" value="GBN44872.1"/>
    <property type="molecule type" value="Genomic_DNA"/>
</dbReference>
<dbReference type="Proteomes" id="UP000499080">
    <property type="component" value="Unassembled WGS sequence"/>
</dbReference>
<comment type="caution">
    <text evidence="2">The sequence shown here is derived from an EMBL/GenBank/DDBJ whole genome shotgun (WGS) entry which is preliminary data.</text>
</comment>
<evidence type="ECO:0000313" key="2">
    <source>
        <dbReference type="EMBL" id="GBN44872.1"/>
    </source>
</evidence>
<dbReference type="AlphaFoldDB" id="A0A4Y2P177"/>
<sequence length="115" mass="12420">MHTDEQADRLPADGFRQNLIEIYNVGVKTTYQISSISLVEFLSYHILGQTGRQAVKIPKIVSSLLMEIQPFYRPTERAGGGGAKSLGPPERAGGGGAKSLGPRPEMGLRASYIFG</sequence>
<evidence type="ECO:0000256" key="1">
    <source>
        <dbReference type="SAM" id="MobiDB-lite"/>
    </source>
</evidence>
<name>A0A4Y2P177_ARAVE</name>
<accession>A0A4Y2P177</accession>
<protein>
    <submittedName>
        <fullName evidence="2">Uncharacterized protein</fullName>
    </submittedName>
</protein>
<keyword evidence="3" id="KW-1185">Reference proteome</keyword>
<organism evidence="2 3">
    <name type="scientific">Araneus ventricosus</name>
    <name type="common">Orbweaver spider</name>
    <name type="synonym">Epeira ventricosa</name>
    <dbReference type="NCBI Taxonomy" id="182803"/>
    <lineage>
        <taxon>Eukaryota</taxon>
        <taxon>Metazoa</taxon>
        <taxon>Ecdysozoa</taxon>
        <taxon>Arthropoda</taxon>
        <taxon>Chelicerata</taxon>
        <taxon>Arachnida</taxon>
        <taxon>Araneae</taxon>
        <taxon>Araneomorphae</taxon>
        <taxon>Entelegynae</taxon>
        <taxon>Araneoidea</taxon>
        <taxon>Araneidae</taxon>
        <taxon>Araneus</taxon>
    </lineage>
</organism>
<gene>
    <name evidence="2" type="ORF">AVEN_185163_1</name>
</gene>
<reference evidence="2 3" key="1">
    <citation type="journal article" date="2019" name="Sci. Rep.">
        <title>Orb-weaving spider Araneus ventricosus genome elucidates the spidroin gene catalogue.</title>
        <authorList>
            <person name="Kono N."/>
            <person name="Nakamura H."/>
            <person name="Ohtoshi R."/>
            <person name="Moran D.A.P."/>
            <person name="Shinohara A."/>
            <person name="Yoshida Y."/>
            <person name="Fujiwara M."/>
            <person name="Mori M."/>
            <person name="Tomita M."/>
            <person name="Arakawa K."/>
        </authorList>
    </citation>
    <scope>NUCLEOTIDE SEQUENCE [LARGE SCALE GENOMIC DNA]</scope>
</reference>